<dbReference type="InterPro" id="IPR001791">
    <property type="entry name" value="Laminin_G"/>
</dbReference>
<evidence type="ECO:0000259" key="3">
    <source>
        <dbReference type="PROSITE" id="PS50025"/>
    </source>
</evidence>
<dbReference type="GO" id="GO:0016020">
    <property type="term" value="C:membrane"/>
    <property type="evidence" value="ECO:0007669"/>
    <property type="project" value="UniProtKB-SubCell"/>
</dbReference>
<dbReference type="PROSITE" id="PS00010">
    <property type="entry name" value="ASX_HYDROXYL"/>
    <property type="match status" value="1"/>
</dbReference>
<comment type="caution">
    <text evidence="2">Lacks conserved residue(s) required for the propagation of feature annotation.</text>
</comment>
<evidence type="ECO:0000259" key="4">
    <source>
        <dbReference type="PROSITE" id="PS50026"/>
    </source>
</evidence>
<dbReference type="InterPro" id="IPR020901">
    <property type="entry name" value="Prtase_inh_Kunz-CS"/>
</dbReference>
<dbReference type="PROSITE" id="PS50026">
    <property type="entry name" value="EGF_3"/>
    <property type="match status" value="1"/>
</dbReference>
<dbReference type="InterPro" id="IPR002223">
    <property type="entry name" value="Kunitz_BPTI"/>
</dbReference>
<dbReference type="PANTHER" id="PTHR15036:SF85">
    <property type="entry name" value="SP2353, ISOFORM A"/>
    <property type="match status" value="1"/>
</dbReference>
<dbReference type="Proteomes" id="UP000677054">
    <property type="component" value="Unassembled WGS sequence"/>
</dbReference>
<feature type="domain" description="BPTI/Kunitz inhibitor" evidence="5">
    <location>
        <begin position="23"/>
        <end position="73"/>
    </location>
</feature>
<dbReference type="CDD" id="cd00054">
    <property type="entry name" value="EGF_CA"/>
    <property type="match status" value="1"/>
</dbReference>
<dbReference type="InterPro" id="IPR050372">
    <property type="entry name" value="Neurexin-related_CASP"/>
</dbReference>
<proteinExistence type="predicted"/>
<name>A0A7R9A5U5_9CRUS</name>
<reference evidence="6" key="1">
    <citation type="submission" date="2020-11" db="EMBL/GenBank/DDBJ databases">
        <authorList>
            <person name="Tran Van P."/>
        </authorList>
    </citation>
    <scope>NUCLEOTIDE SEQUENCE</scope>
</reference>
<dbReference type="Pfam" id="PF02210">
    <property type="entry name" value="Laminin_G_2"/>
    <property type="match status" value="2"/>
</dbReference>
<dbReference type="InterPro" id="IPR000742">
    <property type="entry name" value="EGF"/>
</dbReference>
<dbReference type="Gene3D" id="2.10.25.10">
    <property type="entry name" value="Laminin"/>
    <property type="match status" value="1"/>
</dbReference>
<organism evidence="6">
    <name type="scientific">Darwinula stevensoni</name>
    <dbReference type="NCBI Taxonomy" id="69355"/>
    <lineage>
        <taxon>Eukaryota</taxon>
        <taxon>Metazoa</taxon>
        <taxon>Ecdysozoa</taxon>
        <taxon>Arthropoda</taxon>
        <taxon>Crustacea</taxon>
        <taxon>Oligostraca</taxon>
        <taxon>Ostracoda</taxon>
        <taxon>Podocopa</taxon>
        <taxon>Podocopida</taxon>
        <taxon>Darwinulocopina</taxon>
        <taxon>Darwinuloidea</taxon>
        <taxon>Darwinulidae</taxon>
        <taxon>Darwinula</taxon>
    </lineage>
</organism>
<protein>
    <submittedName>
        <fullName evidence="6">Uncharacterized protein</fullName>
    </submittedName>
</protein>
<dbReference type="SUPFAM" id="SSF57362">
    <property type="entry name" value="BPTI-like"/>
    <property type="match status" value="1"/>
</dbReference>
<evidence type="ECO:0000313" key="7">
    <source>
        <dbReference type="Proteomes" id="UP000677054"/>
    </source>
</evidence>
<feature type="domain" description="Laminin G" evidence="3">
    <location>
        <begin position="99"/>
        <end position="294"/>
    </location>
</feature>
<dbReference type="EMBL" id="CAJPEV010001978">
    <property type="protein sequence ID" value="CAG0895161.1"/>
    <property type="molecule type" value="Genomic_DNA"/>
</dbReference>
<dbReference type="PROSITE" id="PS50025">
    <property type="entry name" value="LAM_G_DOMAIN"/>
    <property type="match status" value="2"/>
</dbReference>
<feature type="non-terminal residue" evidence="6">
    <location>
        <position position="1"/>
    </location>
</feature>
<evidence type="ECO:0000259" key="5">
    <source>
        <dbReference type="PROSITE" id="PS50279"/>
    </source>
</evidence>
<dbReference type="FunFam" id="4.10.410.10:FF:000004">
    <property type="entry name" value="Tissue factor pathway inhibitor"/>
    <property type="match status" value="1"/>
</dbReference>
<dbReference type="OrthoDB" id="4473401at2759"/>
<dbReference type="EMBL" id="LR901495">
    <property type="protein sequence ID" value="CAD7248752.1"/>
    <property type="molecule type" value="Genomic_DNA"/>
</dbReference>
<dbReference type="PROSITE" id="PS00280">
    <property type="entry name" value="BPTI_KUNITZ_1"/>
    <property type="match status" value="1"/>
</dbReference>
<dbReference type="AlphaFoldDB" id="A0A7R9A5U5"/>
<dbReference type="CDD" id="cd00110">
    <property type="entry name" value="LamG"/>
    <property type="match status" value="2"/>
</dbReference>
<dbReference type="Gene3D" id="4.10.410.10">
    <property type="entry name" value="Pancreatic trypsin inhibitor Kunitz domain"/>
    <property type="match status" value="1"/>
</dbReference>
<dbReference type="InterPro" id="IPR000152">
    <property type="entry name" value="EGF-type_Asp/Asn_hydroxyl_site"/>
</dbReference>
<evidence type="ECO:0000256" key="1">
    <source>
        <dbReference type="ARBA" id="ARBA00023157"/>
    </source>
</evidence>
<accession>A0A7R9A5U5</accession>
<dbReference type="InterPro" id="IPR013320">
    <property type="entry name" value="ConA-like_dom_sf"/>
</dbReference>
<dbReference type="SMART" id="SM00131">
    <property type="entry name" value="KU"/>
    <property type="match status" value="1"/>
</dbReference>
<dbReference type="Gene3D" id="2.60.120.200">
    <property type="match status" value="2"/>
</dbReference>
<evidence type="ECO:0000256" key="2">
    <source>
        <dbReference type="PROSITE-ProRule" id="PRU00076"/>
    </source>
</evidence>
<dbReference type="GO" id="GO:0004867">
    <property type="term" value="F:serine-type endopeptidase inhibitor activity"/>
    <property type="evidence" value="ECO:0007669"/>
    <property type="project" value="InterPro"/>
</dbReference>
<dbReference type="PROSITE" id="PS50279">
    <property type="entry name" value="BPTI_KUNITZ_2"/>
    <property type="match status" value="1"/>
</dbReference>
<evidence type="ECO:0000313" key="6">
    <source>
        <dbReference type="EMBL" id="CAD7248752.1"/>
    </source>
</evidence>
<dbReference type="Pfam" id="PF00014">
    <property type="entry name" value="Kunitz_BPTI"/>
    <property type="match status" value="1"/>
</dbReference>
<dbReference type="SMART" id="SM00282">
    <property type="entry name" value="LamG"/>
    <property type="match status" value="2"/>
</dbReference>
<feature type="domain" description="Laminin G" evidence="3">
    <location>
        <begin position="341"/>
        <end position="472"/>
    </location>
</feature>
<dbReference type="PANTHER" id="PTHR15036">
    <property type="entry name" value="PIKACHURIN-LIKE PROTEIN"/>
    <property type="match status" value="1"/>
</dbReference>
<keyword evidence="1" id="KW-1015">Disulfide bond</keyword>
<dbReference type="InterPro" id="IPR036880">
    <property type="entry name" value="Kunitz_BPTI_sf"/>
</dbReference>
<dbReference type="SUPFAM" id="SSF49899">
    <property type="entry name" value="Concanavalin A-like lectins/glucanases"/>
    <property type="match status" value="2"/>
</dbReference>
<dbReference type="CDD" id="cd00109">
    <property type="entry name" value="Kunitz-type"/>
    <property type="match status" value="1"/>
</dbReference>
<feature type="domain" description="EGF-like" evidence="4">
    <location>
        <begin position="295"/>
        <end position="335"/>
    </location>
</feature>
<keyword evidence="7" id="KW-1185">Reference proteome</keyword>
<gene>
    <name evidence="6" type="ORF">DSTB1V02_LOCUS8561</name>
</gene>
<dbReference type="PRINTS" id="PR00759">
    <property type="entry name" value="BASICPTASE"/>
</dbReference>
<sequence>MSPICIEAPPPFDFSAEGRENPCSLPPDVGPCRAYLKRYFYDARVAQCKTFIYGGCGGNANNFATLQECFQKCGGAKNLKNTGPTSGSMVADSDGESARTFTFFEPNSFALLGDKQFGKRGPLSFSFRFRTQQCSGLLYSHVLTDGPGILPDGEGEFDYSYAYMSHAYLDMNGVTVVHSFLHHTEAILLPFSGLCDDQWHDMSVTVMLKGSTPMLEVTVDLQSRERMLASLENAKIEHYTPFLFLGGMSEEWVKRSRLPPSNFIGCLGDVVLDGKQPPLVISDTTLHGVVANGCIDRCQEPDVERQCLHGGKCVNQYSRFSCDCKNSPYEGKFCELARTTTLRFRGDSYLSVNLEPMTASRLTLEFKTSVKDSMLFYTRGKGLLLALAFKNGGELTLTLKLGDVEVNGKVVGAALADDQWHTLELNLNGMKNVLSVSIDGKEPEREYLPPVEKARKLIFDSRLFIGGSPYWI</sequence>
<keyword evidence="2" id="KW-0245">EGF-like domain</keyword>